<evidence type="ECO:0000259" key="1">
    <source>
        <dbReference type="Pfam" id="PF13338"/>
    </source>
</evidence>
<name>A0A2H1KPW8_9MICO</name>
<sequence length="228" mass="25060">MRLAGIIDVMSYQVVAALSPVAYDYNGFVTSRQAHDVGVSNPQLKSMADAGVLERVDHGIYRFEAAPGQLSDPTFWRWLAVSQGDRHGSDGVPPVVVAGENAAELHGIGDFWPRGFDFIVTSRRFTRIDDVRLRRRTVEPIDVDYVDSIPVLTIEATLADLAGPDQGVDLSLIGDAYRDARRLGRIVRPDRIETLLRPFATRYGLAANDGSAVLDLITQRKATTRAPT</sequence>
<dbReference type="InterPro" id="IPR025159">
    <property type="entry name" value="AbiEi_N"/>
</dbReference>
<protein>
    <submittedName>
        <fullName evidence="2">Transcriptional regulator, AbiEi antitoxin, Type IV TA system</fullName>
    </submittedName>
</protein>
<dbReference type="Pfam" id="PF13338">
    <property type="entry name" value="AbiEi_4"/>
    <property type="match status" value="1"/>
</dbReference>
<dbReference type="EMBL" id="FXZE01000024">
    <property type="protein sequence ID" value="SMY01679.1"/>
    <property type="molecule type" value="Genomic_DNA"/>
</dbReference>
<evidence type="ECO:0000313" key="2">
    <source>
        <dbReference type="EMBL" id="SMY01679.1"/>
    </source>
</evidence>
<dbReference type="Proteomes" id="UP000234342">
    <property type="component" value="Unassembled WGS sequence"/>
</dbReference>
<proteinExistence type="predicted"/>
<keyword evidence="3" id="KW-1185">Reference proteome</keyword>
<dbReference type="AlphaFoldDB" id="A0A2H1KPW8"/>
<evidence type="ECO:0000313" key="3">
    <source>
        <dbReference type="Proteomes" id="UP000234342"/>
    </source>
</evidence>
<gene>
    <name evidence="2" type="ORF">BANT10_03305</name>
</gene>
<feature type="domain" description="AbiEi antitoxin N-terminal" evidence="1">
    <location>
        <begin position="24"/>
        <end position="63"/>
    </location>
</feature>
<reference evidence="3" key="1">
    <citation type="submission" date="2017-03" db="EMBL/GenBank/DDBJ databases">
        <authorList>
            <person name="Monnet C."/>
        </authorList>
    </citation>
    <scope>NUCLEOTIDE SEQUENCE [LARGE SCALE GENOMIC DNA]</scope>
    <source>
        <strain evidence="3">P10</strain>
    </source>
</reference>
<organism evidence="2 3">
    <name type="scientific">Brevibacterium antiquum</name>
    <dbReference type="NCBI Taxonomy" id="234835"/>
    <lineage>
        <taxon>Bacteria</taxon>
        <taxon>Bacillati</taxon>
        <taxon>Actinomycetota</taxon>
        <taxon>Actinomycetes</taxon>
        <taxon>Micrococcales</taxon>
        <taxon>Brevibacteriaceae</taxon>
        <taxon>Brevibacterium</taxon>
    </lineage>
</organism>
<accession>A0A2H1KPW8</accession>